<evidence type="ECO:0000256" key="1">
    <source>
        <dbReference type="SAM" id="Phobius"/>
    </source>
</evidence>
<evidence type="ECO:0000313" key="2">
    <source>
        <dbReference type="EMBL" id="CAG6748653.1"/>
    </source>
</evidence>
<keyword evidence="1" id="KW-0472">Membrane</keyword>
<feature type="transmembrane region" description="Helical" evidence="1">
    <location>
        <begin position="94"/>
        <end position="112"/>
    </location>
</feature>
<keyword evidence="1" id="KW-1133">Transmembrane helix</keyword>
<keyword evidence="1" id="KW-0812">Transmembrane</keyword>
<dbReference type="EMBL" id="HBUF01520055">
    <property type="protein sequence ID" value="CAG6748653.1"/>
    <property type="molecule type" value="Transcribed_RNA"/>
</dbReference>
<proteinExistence type="predicted"/>
<feature type="transmembrane region" description="Helical" evidence="1">
    <location>
        <begin position="6"/>
        <end position="21"/>
    </location>
</feature>
<dbReference type="AlphaFoldDB" id="A0A8D8ZJ18"/>
<organism evidence="2">
    <name type="scientific">Cacopsylla melanoneura</name>
    <dbReference type="NCBI Taxonomy" id="428564"/>
    <lineage>
        <taxon>Eukaryota</taxon>
        <taxon>Metazoa</taxon>
        <taxon>Ecdysozoa</taxon>
        <taxon>Arthropoda</taxon>
        <taxon>Hexapoda</taxon>
        <taxon>Insecta</taxon>
        <taxon>Pterygota</taxon>
        <taxon>Neoptera</taxon>
        <taxon>Paraneoptera</taxon>
        <taxon>Hemiptera</taxon>
        <taxon>Sternorrhyncha</taxon>
        <taxon>Psylloidea</taxon>
        <taxon>Psyllidae</taxon>
        <taxon>Psyllinae</taxon>
        <taxon>Cacopsylla</taxon>
    </lineage>
</organism>
<accession>A0A8D8ZJ18</accession>
<sequence length="152" mass="17835">MSSCPWLIIIVIVYVFMKCLRERLTLALAQSIVHCTSFSHPCTFCRIDARTVKIILRFASLLCIYYETRTFYLCVHCILPIILLIPTFFDKFHIVILALILSLDFLSFNLSVRSPYAQLLSHLAKKNLFLLFKKKYIGTIYVRLDIYLCKWV</sequence>
<name>A0A8D8ZJ18_9HEMI</name>
<feature type="transmembrane region" description="Helical" evidence="1">
    <location>
        <begin position="70"/>
        <end position="88"/>
    </location>
</feature>
<reference evidence="2" key="1">
    <citation type="submission" date="2021-05" db="EMBL/GenBank/DDBJ databases">
        <authorList>
            <person name="Alioto T."/>
            <person name="Alioto T."/>
            <person name="Gomez Garrido J."/>
        </authorList>
    </citation>
    <scope>NUCLEOTIDE SEQUENCE</scope>
</reference>
<protein>
    <submittedName>
        <fullName evidence="2">Uncharacterized protein</fullName>
    </submittedName>
</protein>